<evidence type="ECO:0000313" key="2">
    <source>
        <dbReference type="Proteomes" id="UP000623681"/>
    </source>
</evidence>
<reference evidence="1" key="1">
    <citation type="submission" date="2021-01" db="EMBL/GenBank/DDBJ databases">
        <title>Genome public.</title>
        <authorList>
            <person name="Liu C."/>
            <person name="Sun Q."/>
        </authorList>
    </citation>
    <scope>NUCLEOTIDE SEQUENCE</scope>
    <source>
        <strain evidence="1">YIM B02565</strain>
    </source>
</reference>
<accession>A0A937K3Q6</accession>
<dbReference type="Proteomes" id="UP000623681">
    <property type="component" value="Unassembled WGS sequence"/>
</dbReference>
<dbReference type="RefSeq" id="WP_202765714.1">
    <property type="nucleotide sequence ID" value="NZ_JAESWA010000004.1"/>
</dbReference>
<name>A0A937K3Q6_9CLOT</name>
<protein>
    <submittedName>
        <fullName evidence="1">Uncharacterized protein</fullName>
    </submittedName>
</protein>
<dbReference type="EMBL" id="JAESWA010000004">
    <property type="protein sequence ID" value="MBL4930330.1"/>
    <property type="molecule type" value="Genomic_DNA"/>
</dbReference>
<gene>
    <name evidence="1" type="ORF">JK634_00700</name>
</gene>
<dbReference type="AlphaFoldDB" id="A0A937K3Q6"/>
<comment type="caution">
    <text evidence="1">The sequence shown here is derived from an EMBL/GenBank/DDBJ whole genome shotgun (WGS) entry which is preliminary data.</text>
</comment>
<keyword evidence="2" id="KW-1185">Reference proteome</keyword>
<sequence length="190" mass="21929">MDMKKYYHCNINKDITVSNDKLRYLRADLFKGKMHPYSIINYFKIKKFKKLLQSGFPEPAIVVSLNPLLIAAYSEDLDCVTILSYPKSLIKEYKLTISSRLLTLNTYKTGNKYDEDIIPGENPMGLWVGFTPNIAEFLSDDTEAIDKKKKSIPEDYWGRVFELGLKYVDRYPSVNRVGAPLLSEKINIKI</sequence>
<evidence type="ECO:0000313" key="1">
    <source>
        <dbReference type="EMBL" id="MBL4930330.1"/>
    </source>
</evidence>
<proteinExistence type="predicted"/>
<organism evidence="1 2">
    <name type="scientific">Clostridium paridis</name>
    <dbReference type="NCBI Taxonomy" id="2803863"/>
    <lineage>
        <taxon>Bacteria</taxon>
        <taxon>Bacillati</taxon>
        <taxon>Bacillota</taxon>
        <taxon>Clostridia</taxon>
        <taxon>Eubacteriales</taxon>
        <taxon>Clostridiaceae</taxon>
        <taxon>Clostridium</taxon>
    </lineage>
</organism>